<dbReference type="SUPFAM" id="SSF49599">
    <property type="entry name" value="TRAF domain-like"/>
    <property type="match status" value="1"/>
</dbReference>
<dbReference type="Gene3D" id="1.25.40.420">
    <property type="match status" value="1"/>
</dbReference>
<dbReference type="EMBL" id="LIAE01006323">
    <property type="protein sequence ID" value="PAV91348.1"/>
    <property type="molecule type" value="Genomic_DNA"/>
</dbReference>
<dbReference type="InterPro" id="IPR011705">
    <property type="entry name" value="BACK"/>
</dbReference>
<gene>
    <name evidence="2" type="ORF">WR25_04357</name>
</gene>
<dbReference type="Proteomes" id="UP000218231">
    <property type="component" value="Unassembled WGS sequence"/>
</dbReference>
<reference evidence="2 3" key="1">
    <citation type="journal article" date="2017" name="Curr. Biol.">
        <title>Genome architecture and evolution of a unichromosomal asexual nematode.</title>
        <authorList>
            <person name="Fradin H."/>
            <person name="Zegar C."/>
            <person name="Gutwein M."/>
            <person name="Lucas J."/>
            <person name="Kovtun M."/>
            <person name="Corcoran D."/>
            <person name="Baugh L.R."/>
            <person name="Kiontke K."/>
            <person name="Gunsalus K."/>
            <person name="Fitch D.H."/>
            <person name="Piano F."/>
        </authorList>
    </citation>
    <scope>NUCLEOTIDE SEQUENCE [LARGE SCALE GENOMIC DNA]</scope>
    <source>
        <strain evidence="2">PF1309</strain>
    </source>
</reference>
<dbReference type="InterPro" id="IPR000210">
    <property type="entry name" value="BTB/POZ_dom"/>
</dbReference>
<dbReference type="SUPFAM" id="SSF54695">
    <property type="entry name" value="POZ domain"/>
    <property type="match status" value="1"/>
</dbReference>
<dbReference type="SMART" id="SM00225">
    <property type="entry name" value="BTB"/>
    <property type="match status" value="1"/>
</dbReference>
<dbReference type="CDD" id="cd18292">
    <property type="entry name" value="BTB_POZ_BTBD17"/>
    <property type="match status" value="1"/>
</dbReference>
<dbReference type="InterPro" id="IPR051481">
    <property type="entry name" value="BTB-POZ/Galectin-3-binding"/>
</dbReference>
<name>A0A2A2LYX5_9BILA</name>
<dbReference type="PANTHER" id="PTHR24410:SF47">
    <property type="entry name" value="BTB DOMAIN-CONTAINING PROTEIN"/>
    <property type="match status" value="1"/>
</dbReference>
<organism evidence="2 3">
    <name type="scientific">Diploscapter pachys</name>
    <dbReference type="NCBI Taxonomy" id="2018661"/>
    <lineage>
        <taxon>Eukaryota</taxon>
        <taxon>Metazoa</taxon>
        <taxon>Ecdysozoa</taxon>
        <taxon>Nematoda</taxon>
        <taxon>Chromadorea</taxon>
        <taxon>Rhabditida</taxon>
        <taxon>Rhabditina</taxon>
        <taxon>Rhabditomorpha</taxon>
        <taxon>Rhabditoidea</taxon>
        <taxon>Rhabditidae</taxon>
        <taxon>Diploscapter</taxon>
    </lineage>
</organism>
<sequence length="452" mass="52557">MTNSKENRSMTVPNRLPIVEADSNGIDCFGEDRDALNDLAKYYNNSNFSDICLLVGEARYSAHRLILAKSSDVFERMFSEPWNKKDKQEVQIVEDSECEKVFSSFLRYLYCNHIVMNEKNCLPVLILADKYNIISLKKLCLNYAITHILPETPLKDIFNIWFSYATKAYHQMLIRACVQKFAEYFQEILSSDWEKSWLSLDRDQMIEILKCNQLVVTSEYLLFEKVVAWLNAPSHPERRGPAAAPLLAQILPLIRFAYMTADDLSKVENSQLAESQAKLFHPLILLSYKFQALSLKSRVESKEFITQQFLLRNYCDIRWDKRFAIDSSIVVANVETAFQFITRSCAFPASDWSWTLKVQPWRSNDPASSSQLRFSLAADNIDQNRSIEYMLSFVDEKKVIRSIWGRHTFSKSRYSIEIEMDNKIELSCLQDEDSPYISFNNLNLQLNIKLID</sequence>
<proteinExistence type="predicted"/>
<evidence type="ECO:0000259" key="1">
    <source>
        <dbReference type="PROSITE" id="PS50097"/>
    </source>
</evidence>
<evidence type="ECO:0000313" key="2">
    <source>
        <dbReference type="EMBL" id="PAV91348.1"/>
    </source>
</evidence>
<dbReference type="OrthoDB" id="2359033at2759"/>
<dbReference type="AlphaFoldDB" id="A0A2A2LYX5"/>
<dbReference type="Pfam" id="PF07707">
    <property type="entry name" value="BACK"/>
    <property type="match status" value="1"/>
</dbReference>
<dbReference type="STRING" id="2018661.A0A2A2LYX5"/>
<accession>A0A2A2LYX5</accession>
<dbReference type="Gene3D" id="3.30.710.10">
    <property type="entry name" value="Potassium Channel Kv1.1, Chain A"/>
    <property type="match status" value="1"/>
</dbReference>
<feature type="domain" description="BTB" evidence="1">
    <location>
        <begin position="49"/>
        <end position="118"/>
    </location>
</feature>
<dbReference type="SMART" id="SM00875">
    <property type="entry name" value="BACK"/>
    <property type="match status" value="1"/>
</dbReference>
<protein>
    <recommendedName>
        <fullName evidence="1">BTB domain-containing protein</fullName>
    </recommendedName>
</protein>
<keyword evidence="3" id="KW-1185">Reference proteome</keyword>
<dbReference type="InterPro" id="IPR011333">
    <property type="entry name" value="SKP1/BTB/POZ_sf"/>
</dbReference>
<dbReference type="Pfam" id="PF00651">
    <property type="entry name" value="BTB"/>
    <property type="match status" value="1"/>
</dbReference>
<dbReference type="PANTHER" id="PTHR24410">
    <property type="entry name" value="HL07962P-RELATED"/>
    <property type="match status" value="1"/>
</dbReference>
<dbReference type="PROSITE" id="PS50097">
    <property type="entry name" value="BTB"/>
    <property type="match status" value="1"/>
</dbReference>
<comment type="caution">
    <text evidence="2">The sequence shown here is derived from an EMBL/GenBank/DDBJ whole genome shotgun (WGS) entry which is preliminary data.</text>
</comment>
<evidence type="ECO:0000313" key="3">
    <source>
        <dbReference type="Proteomes" id="UP000218231"/>
    </source>
</evidence>